<dbReference type="EMBL" id="WPRH01000242">
    <property type="protein sequence ID" value="MVI54905.1"/>
    <property type="molecule type" value="Genomic_DNA"/>
</dbReference>
<dbReference type="Proteomes" id="UP000433366">
    <property type="component" value="Unassembled WGS sequence"/>
</dbReference>
<dbReference type="InterPro" id="IPR029056">
    <property type="entry name" value="Ribokinase-like"/>
</dbReference>
<evidence type="ECO:0000259" key="1">
    <source>
        <dbReference type="PROSITE" id="PS51383"/>
    </source>
</evidence>
<dbReference type="Proteomes" id="UP000434412">
    <property type="component" value="Unassembled WGS sequence"/>
</dbReference>
<evidence type="ECO:0000313" key="5">
    <source>
        <dbReference type="Proteomes" id="UP000433366"/>
    </source>
</evidence>
<reference evidence="5 6" key="1">
    <citation type="submission" date="2019-11" db="EMBL/GenBank/DDBJ databases">
        <title>Implementation of targeted gown and glove precautions to prevent Staphylococcus aureus acquisition in community-based nursing homes.</title>
        <authorList>
            <person name="Stine O.C."/>
        </authorList>
    </citation>
    <scope>NUCLEOTIDE SEQUENCE [LARGE SCALE GENOMIC DNA]</scope>
    <source>
        <strain evidence="3 6">S_2023.LVRQ.AN</strain>
        <strain evidence="2 5">S_4031.LGMP.AI</strain>
    </source>
</reference>
<evidence type="ECO:0000313" key="2">
    <source>
        <dbReference type="EMBL" id="MVI54905.1"/>
    </source>
</evidence>
<dbReference type="GO" id="GO:0016836">
    <property type="term" value="F:hydro-lyase activity"/>
    <property type="evidence" value="ECO:0007669"/>
    <property type="project" value="InterPro"/>
</dbReference>
<dbReference type="InterPro" id="IPR000631">
    <property type="entry name" value="CARKD"/>
</dbReference>
<dbReference type="EMBL" id="WPVZ01000082">
    <property type="protein sequence ID" value="MVL44063.1"/>
    <property type="molecule type" value="Genomic_DNA"/>
</dbReference>
<evidence type="ECO:0000313" key="4">
    <source>
        <dbReference type="EMBL" id="MVL46134.1"/>
    </source>
</evidence>
<protein>
    <submittedName>
        <fullName evidence="2">Carbohydrate kinase</fullName>
    </submittedName>
</protein>
<keyword evidence="2" id="KW-0808">Transferase</keyword>
<accession>A0A6B0BX01</accession>
<dbReference type="AlphaFoldDB" id="A0A6B0BX01"/>
<feature type="non-terminal residue" evidence="2">
    <location>
        <position position="1"/>
    </location>
</feature>
<comment type="caution">
    <text evidence="2">The sequence shown here is derived from an EMBL/GenBank/DDBJ whole genome shotgun (WGS) entry which is preliminary data.</text>
</comment>
<evidence type="ECO:0000313" key="3">
    <source>
        <dbReference type="EMBL" id="MVL44063.1"/>
    </source>
</evidence>
<name>A0A6B0BX01_STAAU</name>
<dbReference type="EMBL" id="WPVZ01000616">
    <property type="protein sequence ID" value="MVL46134.1"/>
    <property type="molecule type" value="Genomic_DNA"/>
</dbReference>
<sequence>SFVGQFDNLKEAVMSATYTHSFIGENLAKDMYVVPPSRLINEIPYAMKQLES</sequence>
<gene>
    <name evidence="2" type="ORF">GO793_03400</name>
    <name evidence="3" type="ORF">GO941_00955</name>
    <name evidence="4" type="ORF">GO941_11640</name>
</gene>
<keyword evidence="2" id="KW-0418">Kinase</keyword>
<dbReference type="GO" id="GO:0016301">
    <property type="term" value="F:kinase activity"/>
    <property type="evidence" value="ECO:0007669"/>
    <property type="project" value="UniProtKB-KW"/>
</dbReference>
<organism evidence="2 5">
    <name type="scientific">Staphylococcus aureus</name>
    <dbReference type="NCBI Taxonomy" id="1280"/>
    <lineage>
        <taxon>Bacteria</taxon>
        <taxon>Bacillati</taxon>
        <taxon>Bacillota</taxon>
        <taxon>Bacilli</taxon>
        <taxon>Bacillales</taxon>
        <taxon>Staphylococcaceae</taxon>
        <taxon>Staphylococcus</taxon>
    </lineage>
</organism>
<dbReference type="Gene3D" id="3.40.1190.20">
    <property type="match status" value="1"/>
</dbReference>
<proteinExistence type="predicted"/>
<dbReference type="PROSITE" id="PS51383">
    <property type="entry name" value="YJEF_C_3"/>
    <property type="match status" value="1"/>
</dbReference>
<feature type="domain" description="YjeF C-terminal" evidence="1">
    <location>
        <begin position="1"/>
        <end position="50"/>
    </location>
</feature>
<evidence type="ECO:0000313" key="6">
    <source>
        <dbReference type="Proteomes" id="UP000434412"/>
    </source>
</evidence>